<comment type="subcellular location">
    <subcellularLocation>
        <location evidence="1">Golgi apparatus membrane</location>
    </subcellularLocation>
</comment>
<feature type="coiled-coil region" evidence="7">
    <location>
        <begin position="414"/>
        <end position="476"/>
    </location>
</feature>
<proteinExistence type="predicted"/>
<reference evidence="10" key="1">
    <citation type="submission" date="2025-08" db="UniProtKB">
        <authorList>
            <consortium name="RefSeq"/>
        </authorList>
    </citation>
    <scope>IDENTIFICATION</scope>
</reference>
<evidence type="ECO:0000256" key="2">
    <source>
        <dbReference type="ARBA" id="ARBA00022692"/>
    </source>
</evidence>
<dbReference type="PANTHER" id="PTHR13815">
    <property type="entry name" value="GOLGIN-84"/>
    <property type="match status" value="1"/>
</dbReference>
<dbReference type="GO" id="GO:0031985">
    <property type="term" value="C:Golgi cisterna"/>
    <property type="evidence" value="ECO:0007669"/>
    <property type="project" value="TreeGrafter"/>
</dbReference>
<keyword evidence="2" id="KW-0812">Transmembrane</keyword>
<evidence type="ECO:0000313" key="9">
    <source>
        <dbReference type="Proteomes" id="UP001515500"/>
    </source>
</evidence>
<organism evidence="9 10">
    <name type="scientific">Dioscorea cayennensis subsp. rotundata</name>
    <name type="common">White Guinea yam</name>
    <name type="synonym">Dioscorea rotundata</name>
    <dbReference type="NCBI Taxonomy" id="55577"/>
    <lineage>
        <taxon>Eukaryota</taxon>
        <taxon>Viridiplantae</taxon>
        <taxon>Streptophyta</taxon>
        <taxon>Embryophyta</taxon>
        <taxon>Tracheophyta</taxon>
        <taxon>Spermatophyta</taxon>
        <taxon>Magnoliopsida</taxon>
        <taxon>Liliopsida</taxon>
        <taxon>Dioscoreales</taxon>
        <taxon>Dioscoreaceae</taxon>
        <taxon>Dioscorea</taxon>
    </lineage>
</organism>
<accession>A0AB40BLR0</accession>
<evidence type="ECO:0000256" key="6">
    <source>
        <dbReference type="ARBA" id="ARBA00023136"/>
    </source>
</evidence>
<keyword evidence="9" id="KW-1185">Reference proteome</keyword>
<sequence>MAGWISSKLKVAESLLQQIDQQAAESLRKNERIQSSSSSLREEEIFKKIESSLPLKQQLPKKSPPSPSPSPSPSLSPSLSPSPAQNCSQEGPQLPTPMAIGPSFSVLPSPSTPLLARACDRERRRLIRVLRDLGFSASGVEKGISKPGITADLVPADGNLKSVPISEPDSSSDSTLRVIDATGKHQEEGNSVDVGQEDDSGGVGSSSEVVRISGTQDMSARSPSESGEGSDVESDSGSTSDSEEENRRREEMRKRREQMIMKKAAAAAAMAIQEREDVVAKLEGEKQSLEKILEDRERKQAQEATELQTSMIETLEAVEIEKQKHNSTRMEALARLAKLETTNVELAKSLATTQWNLEVEVNNVAKLRQEVEMKELAQEEYKRRLSVVHQGYPSNQIESSKRDEIEQEILDAEYSFICDKIAKFKEKAKKLEENIELTKSEMVHPTEIEVELKKRLSQLTDHLIQKQTQVEALSAEKATLLFRIEATSRMLDENGVSTHAPDAANNSGTGFADSFSRVDLESGTLLPSNTASKPALHDKIRSGRQQLQSVIYQLDAIFVSGTIFLKRYPIAKSLSILYLFFLHLWVMYILMSHSQVSESASHGALLSLDSINRTSGS</sequence>
<dbReference type="AlphaFoldDB" id="A0AB40BLR0"/>
<keyword evidence="4" id="KW-0333">Golgi apparatus</keyword>
<feature type="region of interest" description="Disordered" evidence="8">
    <location>
        <begin position="139"/>
        <end position="257"/>
    </location>
</feature>
<dbReference type="Pfam" id="PF09787">
    <property type="entry name" value="Golgin_A5"/>
    <property type="match status" value="1"/>
</dbReference>
<name>A0AB40BLR0_DIOCR</name>
<protein>
    <submittedName>
        <fullName evidence="10">LOW QUALITY PROTEIN: golgin candidate 2</fullName>
    </submittedName>
</protein>
<evidence type="ECO:0000256" key="4">
    <source>
        <dbReference type="ARBA" id="ARBA00023034"/>
    </source>
</evidence>
<dbReference type="GO" id="GO:0000139">
    <property type="term" value="C:Golgi membrane"/>
    <property type="evidence" value="ECO:0007669"/>
    <property type="project" value="UniProtKB-SubCell"/>
</dbReference>
<keyword evidence="5 7" id="KW-0175">Coiled coil</keyword>
<feature type="compositionally biased region" description="Basic and acidic residues" evidence="8">
    <location>
        <begin position="245"/>
        <end position="257"/>
    </location>
</feature>
<feature type="compositionally biased region" description="Low complexity" evidence="8">
    <location>
        <begin position="51"/>
        <end position="61"/>
    </location>
</feature>
<evidence type="ECO:0000256" key="8">
    <source>
        <dbReference type="SAM" id="MobiDB-lite"/>
    </source>
</evidence>
<evidence type="ECO:0000256" key="3">
    <source>
        <dbReference type="ARBA" id="ARBA00022989"/>
    </source>
</evidence>
<dbReference type="Proteomes" id="UP001515500">
    <property type="component" value="Chromosome 6"/>
</dbReference>
<gene>
    <name evidence="10" type="primary">LOC120263588</name>
</gene>
<feature type="compositionally biased region" description="Pro residues" evidence="8">
    <location>
        <begin position="62"/>
        <end position="74"/>
    </location>
</feature>
<dbReference type="RefSeq" id="XP_039127484.1">
    <property type="nucleotide sequence ID" value="XM_039271550.1"/>
</dbReference>
<evidence type="ECO:0000256" key="7">
    <source>
        <dbReference type="SAM" id="Coils"/>
    </source>
</evidence>
<feature type="region of interest" description="Disordered" evidence="8">
    <location>
        <begin position="51"/>
        <end position="112"/>
    </location>
</feature>
<evidence type="ECO:0000256" key="1">
    <source>
        <dbReference type="ARBA" id="ARBA00004394"/>
    </source>
</evidence>
<evidence type="ECO:0000256" key="5">
    <source>
        <dbReference type="ARBA" id="ARBA00023054"/>
    </source>
</evidence>
<dbReference type="InterPro" id="IPR019177">
    <property type="entry name" value="Golgin_subfamily_A_member_5"/>
</dbReference>
<dbReference type="GO" id="GO:0007030">
    <property type="term" value="P:Golgi organization"/>
    <property type="evidence" value="ECO:0007669"/>
    <property type="project" value="InterPro"/>
</dbReference>
<keyword evidence="3" id="KW-1133">Transmembrane helix</keyword>
<evidence type="ECO:0000313" key="10">
    <source>
        <dbReference type="RefSeq" id="XP_039127484.1"/>
    </source>
</evidence>
<dbReference type="GeneID" id="120263588"/>
<keyword evidence="6" id="KW-0472">Membrane</keyword>
<dbReference type="PANTHER" id="PTHR13815:SF5">
    <property type="entry name" value="GOLGIN CANDIDATE 2"/>
    <property type="match status" value="1"/>
</dbReference>
<dbReference type="GO" id="GO:0000301">
    <property type="term" value="P:retrograde transport, vesicle recycling within Golgi"/>
    <property type="evidence" value="ECO:0007669"/>
    <property type="project" value="TreeGrafter"/>
</dbReference>